<dbReference type="InterPro" id="IPR025874">
    <property type="entry name" value="DZR"/>
</dbReference>
<comment type="caution">
    <text evidence="3">The sequence shown here is derived from an EMBL/GenBank/DDBJ whole genome shotgun (WGS) entry which is preliminary data.</text>
</comment>
<evidence type="ECO:0000313" key="3">
    <source>
        <dbReference type="EMBL" id="MBE5037956.1"/>
    </source>
</evidence>
<name>A0ABR9R489_9FIRM</name>
<feature type="compositionally biased region" description="Acidic residues" evidence="1">
    <location>
        <begin position="417"/>
        <end position="428"/>
    </location>
</feature>
<feature type="compositionally biased region" description="Acidic residues" evidence="1">
    <location>
        <begin position="551"/>
        <end position="562"/>
    </location>
</feature>
<feature type="compositionally biased region" description="Low complexity" evidence="1">
    <location>
        <begin position="86"/>
        <end position="100"/>
    </location>
</feature>
<proteinExistence type="predicted"/>
<feature type="compositionally biased region" description="Low complexity" evidence="1">
    <location>
        <begin position="455"/>
        <end position="486"/>
    </location>
</feature>
<feature type="compositionally biased region" description="Polar residues" evidence="1">
    <location>
        <begin position="185"/>
        <end position="195"/>
    </location>
</feature>
<dbReference type="RefSeq" id="WP_193501683.1">
    <property type="nucleotide sequence ID" value="NZ_JADCKC010000002.1"/>
</dbReference>
<feature type="compositionally biased region" description="Low complexity" evidence="1">
    <location>
        <begin position="391"/>
        <end position="408"/>
    </location>
</feature>
<feature type="compositionally biased region" description="Basic and acidic residues" evidence="1">
    <location>
        <begin position="155"/>
        <end position="171"/>
    </location>
</feature>
<feature type="compositionally biased region" description="Low complexity" evidence="1">
    <location>
        <begin position="723"/>
        <end position="750"/>
    </location>
</feature>
<feature type="compositionally biased region" description="Gly residues" evidence="1">
    <location>
        <begin position="175"/>
        <end position="184"/>
    </location>
</feature>
<evidence type="ECO:0000259" key="2">
    <source>
        <dbReference type="Pfam" id="PF12773"/>
    </source>
</evidence>
<evidence type="ECO:0000256" key="1">
    <source>
        <dbReference type="SAM" id="MobiDB-lite"/>
    </source>
</evidence>
<feature type="compositionally biased region" description="Low complexity" evidence="1">
    <location>
        <begin position="522"/>
        <end position="542"/>
    </location>
</feature>
<organism evidence="3 4">
    <name type="scientific">Gemmiger gallinarum</name>
    <dbReference type="NCBI Taxonomy" id="2779354"/>
    <lineage>
        <taxon>Bacteria</taxon>
        <taxon>Bacillati</taxon>
        <taxon>Bacillota</taxon>
        <taxon>Clostridia</taxon>
        <taxon>Eubacteriales</taxon>
        <taxon>Gemmiger</taxon>
    </lineage>
</organism>
<accession>A0ABR9R489</accession>
<keyword evidence="4" id="KW-1185">Reference proteome</keyword>
<evidence type="ECO:0000313" key="4">
    <source>
        <dbReference type="Proteomes" id="UP000768567"/>
    </source>
</evidence>
<feature type="region of interest" description="Disordered" evidence="1">
    <location>
        <begin position="1"/>
        <end position="953"/>
    </location>
</feature>
<feature type="compositionally biased region" description="Low complexity" evidence="1">
    <location>
        <begin position="589"/>
        <end position="620"/>
    </location>
</feature>
<protein>
    <submittedName>
        <fullName evidence="3">Zinc ribbon domain-containing protein</fullName>
    </submittedName>
</protein>
<feature type="compositionally biased region" description="Low complexity" evidence="1">
    <location>
        <begin position="857"/>
        <end position="879"/>
    </location>
</feature>
<sequence>MTPTEIVPDWPDTPQQDQAGAFPAEGTSGQEPAPWGVPVATHGEGDFPAWGAEPTSQSGLDDGFAQTFDSPFGGEAAPQNAWPGSDTQDAGAWGADTGAGSWPQADAWGAEPAPRSGSDASAEQDFSVHTDTGYGFGAQPYPARENSFAPPDPRTNFEVRLDEPDETRLFEDGPAFGGTAGSWGGSQTWNDSQQPAVPAEPAVSSGEAFPVQPMEEPASDDEMSAEETAAIFAENSSGWGRKKTWGKPGAPAPAEKTLEETPAAPVQEEAPAPVEEPEVKAPKQPAADTSDDEMSAEETAAIFAENSSGWGRKKTWGKPSAPAPVEESPAAPVQQEAPAPAPAEPEVKAPEQPAEEASDDEMSAEETAAIFAENSSGWKRKKAWGKPSTPAPAEEAPVQEEAPAPVAEPEVKSPEQPAEEATDDEMSAEETAAIFAENSSGWKRKKAWGKPSTPAPAEEAPAAPVQEEAPAPVAEPEVKAPEQPAADTSDDEMSAEETAAIFAENSSGWKRKKAWGQPSAPAPAEEAPAAPVQEEAPAPVAELEVKSPEQPAEEATDDEMSAEETAAIFAENSSGWGRKKTWGKPSAPAPAEEAPAAPVQEEAPAPAAEPEVNAPAQPAADTSDDEMSAEETAAIFAENSSGWKRKKAWGQPSAPAPAEEAPAAPVQEEVPAAEPEVKVPEQPAADISDDEMSAEETAAIFAENSSGWKRKKAWGQHSAPTLAEEAPAAPVQEEAPAPAAEPEVKAPAQPTVDTSDDEMSAEETAAIFAENSGGWKRKTARNSSHDEPAASAAQPASEPPAPPAEEKKSAQPAEEPPMKQQMDNEQPAEKIRPEPEEEPQPLVETAAEEEENPLQHRSVFGRAGSASARAASGGWSAFRKMASEEKSGNPFETGAGGHSFAAAARKAQEQHAAHTFGRHSAGESHTASSSWQGWGKHQTTEESAPRTSAGVFGRRSGFGAAASRPREEEGILCPACGTKNPAGAKFCCMCRAELRPAENVCPNCGGKVEPGMKFCPFCGKDI</sequence>
<gene>
    <name evidence="3" type="ORF">INF35_09185</name>
</gene>
<feature type="compositionally biased region" description="Acidic residues" evidence="1">
    <location>
        <begin position="353"/>
        <end position="364"/>
    </location>
</feature>
<feature type="compositionally biased region" description="Polar residues" evidence="1">
    <location>
        <begin position="923"/>
        <end position="932"/>
    </location>
</feature>
<dbReference type="EMBL" id="JADCKC010000002">
    <property type="protein sequence ID" value="MBE5037956.1"/>
    <property type="molecule type" value="Genomic_DNA"/>
</dbReference>
<dbReference type="Proteomes" id="UP000768567">
    <property type="component" value="Unassembled WGS sequence"/>
</dbReference>
<reference evidence="3 4" key="1">
    <citation type="submission" date="2020-10" db="EMBL/GenBank/DDBJ databases">
        <title>ChiBAC.</title>
        <authorList>
            <person name="Zenner C."/>
            <person name="Hitch T.C.A."/>
            <person name="Clavel T."/>
        </authorList>
    </citation>
    <scope>NUCLEOTIDE SEQUENCE [LARGE SCALE GENOMIC DNA]</scope>
    <source>
        <strain evidence="3 4">DSM 109015</strain>
    </source>
</reference>
<dbReference type="Pfam" id="PF12773">
    <property type="entry name" value="DZR"/>
    <property type="match status" value="1"/>
</dbReference>
<feature type="compositionally biased region" description="Low complexity" evidence="1">
    <location>
        <begin position="656"/>
        <end position="685"/>
    </location>
</feature>
<feature type="compositionally biased region" description="Low complexity" evidence="1">
    <location>
        <begin position="260"/>
        <end position="273"/>
    </location>
</feature>
<feature type="domain" description="DZANK-type" evidence="2">
    <location>
        <begin position="973"/>
        <end position="1019"/>
    </location>
</feature>
<feature type="compositionally biased region" description="Low complexity" evidence="1">
    <location>
        <begin position="319"/>
        <end position="338"/>
    </location>
</feature>